<dbReference type="GO" id="GO:0043565">
    <property type="term" value="F:sequence-specific DNA binding"/>
    <property type="evidence" value="ECO:0007669"/>
    <property type="project" value="TreeGrafter"/>
</dbReference>
<dbReference type="AlphaFoldDB" id="A0A849KTU3"/>
<evidence type="ECO:0000256" key="2">
    <source>
        <dbReference type="ARBA" id="ARBA00023015"/>
    </source>
</evidence>
<keyword evidence="3" id="KW-0238">DNA-binding</keyword>
<dbReference type="Pfam" id="PF00126">
    <property type="entry name" value="HTH_1"/>
    <property type="match status" value="1"/>
</dbReference>
<proteinExistence type="inferred from homology"/>
<keyword evidence="2" id="KW-0805">Transcription regulation</keyword>
<reference evidence="6 7" key="1">
    <citation type="submission" date="2020-05" db="EMBL/GenBank/DDBJ databases">
        <title>Gimesia benthica sp. nov., a novel planctomycete isolated from a deep-sea water sample of the Northwest Indian Ocean.</title>
        <authorList>
            <person name="Wang J."/>
            <person name="Ruan C."/>
            <person name="Song L."/>
            <person name="Zhu Y."/>
            <person name="Li A."/>
            <person name="Zheng X."/>
            <person name="Wang L."/>
            <person name="Lu Z."/>
            <person name="Huang Y."/>
            <person name="Du W."/>
            <person name="Zhou Y."/>
            <person name="Huang L."/>
            <person name="Dai X."/>
        </authorList>
    </citation>
    <scope>NUCLEOTIDE SEQUENCE [LARGE SCALE GENOMIC DNA]</scope>
    <source>
        <strain evidence="6 7">YYQ-30</strain>
    </source>
</reference>
<dbReference type="InterPro" id="IPR058163">
    <property type="entry name" value="LysR-type_TF_proteobact-type"/>
</dbReference>
<dbReference type="InterPro" id="IPR005119">
    <property type="entry name" value="LysR_subst-bd"/>
</dbReference>
<keyword evidence="4" id="KW-0804">Transcription</keyword>
<dbReference type="SUPFAM" id="SSF53850">
    <property type="entry name" value="Periplasmic binding protein-like II"/>
    <property type="match status" value="1"/>
</dbReference>
<dbReference type="Gene3D" id="1.10.10.10">
    <property type="entry name" value="Winged helix-like DNA-binding domain superfamily/Winged helix DNA-binding domain"/>
    <property type="match status" value="1"/>
</dbReference>
<comment type="caution">
    <text evidence="6">The sequence shown here is derived from an EMBL/GenBank/DDBJ whole genome shotgun (WGS) entry which is preliminary data.</text>
</comment>
<name>A0A849KTU3_9RHOB</name>
<dbReference type="EMBL" id="JABFBC010000001">
    <property type="protein sequence ID" value="NNU78961.1"/>
    <property type="molecule type" value="Genomic_DNA"/>
</dbReference>
<organism evidence="6 7">
    <name type="scientific">Halovulum dunhuangense</name>
    <dbReference type="NCBI Taxonomy" id="1505036"/>
    <lineage>
        <taxon>Bacteria</taxon>
        <taxon>Pseudomonadati</taxon>
        <taxon>Pseudomonadota</taxon>
        <taxon>Alphaproteobacteria</taxon>
        <taxon>Rhodobacterales</taxon>
        <taxon>Paracoccaceae</taxon>
        <taxon>Halovulum</taxon>
    </lineage>
</organism>
<evidence type="ECO:0000313" key="6">
    <source>
        <dbReference type="EMBL" id="NNU78961.1"/>
    </source>
</evidence>
<dbReference type="Proteomes" id="UP000572377">
    <property type="component" value="Unassembled WGS sequence"/>
</dbReference>
<dbReference type="InterPro" id="IPR000847">
    <property type="entry name" value="LysR_HTH_N"/>
</dbReference>
<sequence>MNWTDLPPLSALRALAALAEEGSMTGAGRALNVTHAAIGQQIRALEDRLGLALIARTGRSVELTPDGRMLAETLRAAFGSIAEAVEAVSGQGAARPLQITTTPMFAGQWLVPRLGDFSELYPDIGLMVNPSPELVRPEPGGIDIAIRFGSGGWPGVESELLLPSSYVIVAARRLVGDTPPRTAAEMLSFPWLQQLGTSEVADWLLRQGLIASRMRRITEMPGNLVLDGVRRGHGIAASTRAFVEAEIAAGELVLLAEDDSPGQGYHIVTRAGVLRPAARAFVAWLREQVQQGD</sequence>
<dbReference type="GO" id="GO:0003700">
    <property type="term" value="F:DNA-binding transcription factor activity"/>
    <property type="evidence" value="ECO:0007669"/>
    <property type="project" value="InterPro"/>
</dbReference>
<dbReference type="PANTHER" id="PTHR30537:SF79">
    <property type="entry name" value="TRANSCRIPTIONAL REGULATOR-RELATED"/>
    <property type="match status" value="1"/>
</dbReference>
<dbReference type="PANTHER" id="PTHR30537">
    <property type="entry name" value="HTH-TYPE TRANSCRIPTIONAL REGULATOR"/>
    <property type="match status" value="1"/>
</dbReference>
<keyword evidence="7" id="KW-1185">Reference proteome</keyword>
<evidence type="ECO:0000256" key="1">
    <source>
        <dbReference type="ARBA" id="ARBA00009437"/>
    </source>
</evidence>
<dbReference type="InterPro" id="IPR036390">
    <property type="entry name" value="WH_DNA-bd_sf"/>
</dbReference>
<comment type="similarity">
    <text evidence="1">Belongs to the LysR transcriptional regulatory family.</text>
</comment>
<accession>A0A849KTU3</accession>
<dbReference type="SUPFAM" id="SSF46785">
    <property type="entry name" value="Winged helix' DNA-binding domain"/>
    <property type="match status" value="1"/>
</dbReference>
<protein>
    <submittedName>
        <fullName evidence="6">LysR family transcriptional regulator</fullName>
    </submittedName>
</protein>
<feature type="domain" description="HTH lysR-type" evidence="5">
    <location>
        <begin position="7"/>
        <end position="64"/>
    </location>
</feature>
<dbReference type="PROSITE" id="PS50931">
    <property type="entry name" value="HTH_LYSR"/>
    <property type="match status" value="1"/>
</dbReference>
<evidence type="ECO:0000256" key="4">
    <source>
        <dbReference type="ARBA" id="ARBA00023163"/>
    </source>
</evidence>
<evidence type="ECO:0000313" key="7">
    <source>
        <dbReference type="Proteomes" id="UP000572377"/>
    </source>
</evidence>
<dbReference type="InterPro" id="IPR036388">
    <property type="entry name" value="WH-like_DNA-bd_sf"/>
</dbReference>
<evidence type="ECO:0000256" key="3">
    <source>
        <dbReference type="ARBA" id="ARBA00023125"/>
    </source>
</evidence>
<dbReference type="Pfam" id="PF03466">
    <property type="entry name" value="LysR_substrate"/>
    <property type="match status" value="1"/>
</dbReference>
<dbReference type="Gene3D" id="3.40.190.10">
    <property type="entry name" value="Periplasmic binding protein-like II"/>
    <property type="match status" value="2"/>
</dbReference>
<gene>
    <name evidence="6" type="ORF">HMH01_00790</name>
</gene>
<dbReference type="GO" id="GO:0006351">
    <property type="term" value="P:DNA-templated transcription"/>
    <property type="evidence" value="ECO:0007669"/>
    <property type="project" value="TreeGrafter"/>
</dbReference>
<evidence type="ECO:0000259" key="5">
    <source>
        <dbReference type="PROSITE" id="PS50931"/>
    </source>
</evidence>